<reference evidence="8" key="1">
    <citation type="submission" date="2023-07" db="EMBL/GenBank/DDBJ databases">
        <title>Conexibacter stalactiti sp. nov., isolated from stalactites in a lava cave and emended description of the genus Conexibacter.</title>
        <authorList>
            <person name="Lee S.D."/>
        </authorList>
    </citation>
    <scope>NUCLEOTIDE SEQUENCE [LARGE SCALE GENOMIC DNA]</scope>
    <source>
        <strain evidence="8">KCTC 39840</strain>
    </source>
</reference>
<comment type="caution">
    <text evidence="7">The sequence shown here is derived from an EMBL/GenBank/DDBJ whole genome shotgun (WGS) entry which is preliminary data.</text>
</comment>
<dbReference type="Pfam" id="PF23186">
    <property type="entry name" value="DUF7059"/>
    <property type="match status" value="1"/>
</dbReference>
<comment type="similarity">
    <text evidence="1">Belongs to the eukaryotic/archaeal PrmC-related family.</text>
</comment>
<dbReference type="InterPro" id="IPR055487">
    <property type="entry name" value="DUF7059"/>
</dbReference>
<evidence type="ECO:0000313" key="8">
    <source>
        <dbReference type="Proteomes" id="UP001284601"/>
    </source>
</evidence>
<keyword evidence="4" id="KW-0949">S-adenosyl-L-methionine</keyword>
<feature type="domain" description="DUF7059" evidence="6">
    <location>
        <begin position="58"/>
        <end position="114"/>
    </location>
</feature>
<dbReference type="Pfam" id="PF05175">
    <property type="entry name" value="MTS"/>
    <property type="match status" value="1"/>
</dbReference>
<dbReference type="InterPro" id="IPR029063">
    <property type="entry name" value="SAM-dependent_MTases_sf"/>
</dbReference>
<gene>
    <name evidence="7" type="ORF">R7226_06120</name>
</gene>
<dbReference type="GO" id="GO:0032259">
    <property type="term" value="P:methylation"/>
    <property type="evidence" value="ECO:0007669"/>
    <property type="project" value="UniProtKB-KW"/>
</dbReference>
<dbReference type="CDD" id="cd02440">
    <property type="entry name" value="AdoMet_MTases"/>
    <property type="match status" value="1"/>
</dbReference>
<keyword evidence="2 7" id="KW-0489">Methyltransferase</keyword>
<dbReference type="GO" id="GO:0008168">
    <property type="term" value="F:methyltransferase activity"/>
    <property type="evidence" value="ECO:0007669"/>
    <property type="project" value="UniProtKB-KW"/>
</dbReference>
<evidence type="ECO:0000259" key="5">
    <source>
        <dbReference type="Pfam" id="PF05175"/>
    </source>
</evidence>
<dbReference type="PROSITE" id="PS00092">
    <property type="entry name" value="N6_MTASE"/>
    <property type="match status" value="1"/>
</dbReference>
<feature type="domain" description="Methyltransferase small" evidence="5">
    <location>
        <begin position="164"/>
        <end position="237"/>
    </location>
</feature>
<organism evidence="7 8">
    <name type="scientific">Conexibacter stalactiti</name>
    <dbReference type="NCBI Taxonomy" id="1940611"/>
    <lineage>
        <taxon>Bacteria</taxon>
        <taxon>Bacillati</taxon>
        <taxon>Actinomycetota</taxon>
        <taxon>Thermoleophilia</taxon>
        <taxon>Solirubrobacterales</taxon>
        <taxon>Conexibacteraceae</taxon>
        <taxon>Conexibacter</taxon>
    </lineage>
</organism>
<dbReference type="InterPro" id="IPR002052">
    <property type="entry name" value="DNA_methylase_N6_adenine_CS"/>
</dbReference>
<dbReference type="InterPro" id="IPR052190">
    <property type="entry name" value="Euk-Arch_PrmC-MTase"/>
</dbReference>
<dbReference type="PANTHER" id="PTHR45875:SF1">
    <property type="entry name" value="METHYLTRANSFERASE N6AMT1"/>
    <property type="match status" value="1"/>
</dbReference>
<dbReference type="Gene3D" id="3.40.50.150">
    <property type="entry name" value="Vaccinia Virus protein VP39"/>
    <property type="match status" value="1"/>
</dbReference>
<evidence type="ECO:0000256" key="3">
    <source>
        <dbReference type="ARBA" id="ARBA00022679"/>
    </source>
</evidence>
<keyword evidence="3" id="KW-0808">Transferase</keyword>
<dbReference type="EMBL" id="JAWSTH010000010">
    <property type="protein sequence ID" value="MDW5593901.1"/>
    <property type="molecule type" value="Genomic_DNA"/>
</dbReference>
<evidence type="ECO:0000256" key="1">
    <source>
        <dbReference type="ARBA" id="ARBA00006149"/>
    </source>
</evidence>
<dbReference type="SUPFAM" id="SSF53335">
    <property type="entry name" value="S-adenosyl-L-methionine-dependent methyltransferases"/>
    <property type="match status" value="1"/>
</dbReference>
<evidence type="ECO:0000256" key="2">
    <source>
        <dbReference type="ARBA" id="ARBA00022603"/>
    </source>
</evidence>
<proteinExistence type="inferred from homology"/>
<dbReference type="InterPro" id="IPR007848">
    <property type="entry name" value="Small_mtfrase_dom"/>
</dbReference>
<dbReference type="PANTHER" id="PTHR45875">
    <property type="entry name" value="METHYLTRANSFERASE N6AMT1"/>
    <property type="match status" value="1"/>
</dbReference>
<dbReference type="Proteomes" id="UP001284601">
    <property type="component" value="Unassembled WGS sequence"/>
</dbReference>
<protein>
    <submittedName>
        <fullName evidence="7">Methyltransferase</fullName>
    </submittedName>
</protein>
<sequence>MAGLMHTPAAAEPAALAAPRAGDAPLLGALLAAADLALLDQLARPVEHLRQPFWDPRTATEAVRGLDPLAAAVVRLWCLGQTVEAAELTQALDGETVGELVAAGLLARRDGERLAAPWRVATVLQRHLLVTPPAHDDDFDAAAPVAYVGPESLYFAPLVAGARRARRALDLGTGAGLLALLAPAAEVVAVELDPFAAAVARFNVALGMHDHVSVREGSLFAPVAGERFDLIVANPPFLPAPAGVALPACGDGGPNGDRVLRELIAGLPGHLDGDGRALVYGEDLGTLEEPHLADWLREHGAGDGFDATLHVTHTRYNERTALRLTDLWRACGASEQEAWDAWRELTERRPSTHHHSFVLDVRPGSGRVVVRRPPRV</sequence>
<accession>A0ABU4HKQ2</accession>
<dbReference type="RefSeq" id="WP_318596160.1">
    <property type="nucleotide sequence ID" value="NZ_JAWSTH010000010.1"/>
</dbReference>
<evidence type="ECO:0000259" key="6">
    <source>
        <dbReference type="Pfam" id="PF23186"/>
    </source>
</evidence>
<evidence type="ECO:0000313" key="7">
    <source>
        <dbReference type="EMBL" id="MDW5593901.1"/>
    </source>
</evidence>
<evidence type="ECO:0000256" key="4">
    <source>
        <dbReference type="ARBA" id="ARBA00022691"/>
    </source>
</evidence>
<keyword evidence="8" id="KW-1185">Reference proteome</keyword>
<name>A0ABU4HKQ2_9ACTN</name>